<dbReference type="AlphaFoldDB" id="A0AAD8QQL4"/>
<gene>
    <name evidence="2" type="ORF">QYE76_030911</name>
</gene>
<protein>
    <recommendedName>
        <fullName evidence="1">RNase H type-1 domain-containing protein</fullName>
    </recommendedName>
</protein>
<reference evidence="2" key="1">
    <citation type="submission" date="2023-07" db="EMBL/GenBank/DDBJ databases">
        <title>A chromosome-level genome assembly of Lolium multiflorum.</title>
        <authorList>
            <person name="Chen Y."/>
            <person name="Copetti D."/>
            <person name="Kolliker R."/>
            <person name="Studer B."/>
        </authorList>
    </citation>
    <scope>NUCLEOTIDE SEQUENCE</scope>
    <source>
        <strain evidence="2">02402/16</strain>
        <tissue evidence="2">Leaf</tissue>
    </source>
</reference>
<proteinExistence type="predicted"/>
<keyword evidence="3" id="KW-1185">Reference proteome</keyword>
<evidence type="ECO:0000259" key="1">
    <source>
        <dbReference type="Pfam" id="PF13456"/>
    </source>
</evidence>
<dbReference type="InterPro" id="IPR002156">
    <property type="entry name" value="RNaseH_domain"/>
</dbReference>
<feature type="domain" description="RNase H type-1" evidence="1">
    <location>
        <begin position="234"/>
        <end position="305"/>
    </location>
</feature>
<accession>A0AAD8QQL4</accession>
<evidence type="ECO:0000313" key="3">
    <source>
        <dbReference type="Proteomes" id="UP001231189"/>
    </source>
</evidence>
<evidence type="ECO:0000313" key="2">
    <source>
        <dbReference type="EMBL" id="KAK1607238.1"/>
    </source>
</evidence>
<dbReference type="Proteomes" id="UP001231189">
    <property type="component" value="Unassembled WGS sequence"/>
</dbReference>
<dbReference type="GO" id="GO:0003676">
    <property type="term" value="F:nucleic acid binding"/>
    <property type="evidence" value="ECO:0007669"/>
    <property type="project" value="InterPro"/>
</dbReference>
<dbReference type="EMBL" id="JAUUTY010000007">
    <property type="protein sequence ID" value="KAK1607238.1"/>
    <property type="molecule type" value="Genomic_DNA"/>
</dbReference>
<dbReference type="Pfam" id="PF13456">
    <property type="entry name" value="RVT_3"/>
    <property type="match status" value="1"/>
</dbReference>
<dbReference type="PANTHER" id="PTHR47074:SF11">
    <property type="entry name" value="REVERSE TRANSCRIPTASE-LIKE PROTEIN"/>
    <property type="match status" value="1"/>
</dbReference>
<comment type="caution">
    <text evidence="2">The sequence shown here is derived from an EMBL/GenBank/DDBJ whole genome shotgun (WGS) entry which is preliminary data.</text>
</comment>
<sequence>MLARQGWRLIEEPDSLCGQVLKAKYFPECSILEASSRPGISYSWRSILKGVALLKEGLVWRVGDGTNISAWKDPWLPDGNTRRPRTLQGQSFMGKVVDLINSVTGEWDEGIINDNFHPEDAKSILSISIGENIEDKLAWHFDPKGLFSVKSAYKLGVLLRDRKVRREASCSQESPSAIGNKANAGEVCSSPLEVCHRVEKLAVDFSFLNVPEKPPQPPDMKKWTRPPDDYVKINFYGAFDQTTNTGGWGNIIRDQAGDLVATGAVKSVHLRDALHSEVVACIAAIGGAIKTGANRINFESDSSNLTCLEFAAHELAKMGANSESLDSVWVDTAPSCVVNIMASDIVVYEV</sequence>
<name>A0AAD8QQL4_LOLMU</name>
<organism evidence="2 3">
    <name type="scientific">Lolium multiflorum</name>
    <name type="common">Italian ryegrass</name>
    <name type="synonym">Lolium perenne subsp. multiflorum</name>
    <dbReference type="NCBI Taxonomy" id="4521"/>
    <lineage>
        <taxon>Eukaryota</taxon>
        <taxon>Viridiplantae</taxon>
        <taxon>Streptophyta</taxon>
        <taxon>Embryophyta</taxon>
        <taxon>Tracheophyta</taxon>
        <taxon>Spermatophyta</taxon>
        <taxon>Magnoliopsida</taxon>
        <taxon>Liliopsida</taxon>
        <taxon>Poales</taxon>
        <taxon>Poaceae</taxon>
        <taxon>BOP clade</taxon>
        <taxon>Pooideae</taxon>
        <taxon>Poodae</taxon>
        <taxon>Poeae</taxon>
        <taxon>Poeae Chloroplast Group 2 (Poeae type)</taxon>
        <taxon>Loliodinae</taxon>
        <taxon>Loliinae</taxon>
        <taxon>Lolium</taxon>
    </lineage>
</organism>
<dbReference type="PANTHER" id="PTHR47074">
    <property type="entry name" value="BNAC02G40300D PROTEIN"/>
    <property type="match status" value="1"/>
</dbReference>
<dbReference type="GO" id="GO:0004523">
    <property type="term" value="F:RNA-DNA hybrid ribonuclease activity"/>
    <property type="evidence" value="ECO:0007669"/>
    <property type="project" value="InterPro"/>
</dbReference>
<dbReference type="InterPro" id="IPR052929">
    <property type="entry name" value="RNase_H-like_EbsB-rel"/>
</dbReference>